<feature type="signal peptide" evidence="1">
    <location>
        <begin position="1"/>
        <end position="28"/>
    </location>
</feature>
<evidence type="ECO:0000313" key="3">
    <source>
        <dbReference type="Proteomes" id="UP000646053"/>
    </source>
</evidence>
<evidence type="ECO:0000313" key="2">
    <source>
        <dbReference type="EMBL" id="NDJ16203.1"/>
    </source>
</evidence>
<dbReference type="AlphaFoldDB" id="A0A8J8CGY3"/>
<reference evidence="2" key="1">
    <citation type="submission" date="2019-12" db="EMBL/GenBank/DDBJ databases">
        <title>High-Quality draft genome sequences of three cyanobacteria isolated from the limestone walls of the Old Cathedral of Coimbra.</title>
        <authorList>
            <person name="Tiago I."/>
            <person name="Soares F."/>
            <person name="Portugal A."/>
        </authorList>
    </citation>
    <scope>NUCLEOTIDE SEQUENCE</scope>
    <source>
        <strain evidence="2">A</strain>
    </source>
</reference>
<evidence type="ECO:0000256" key="1">
    <source>
        <dbReference type="SAM" id="SignalP"/>
    </source>
</evidence>
<organism evidence="2 3">
    <name type="scientific">Myxacorys almedinensis A</name>
    <dbReference type="NCBI Taxonomy" id="2690445"/>
    <lineage>
        <taxon>Bacteria</taxon>
        <taxon>Bacillati</taxon>
        <taxon>Cyanobacteriota</taxon>
        <taxon>Cyanophyceae</taxon>
        <taxon>Leptolyngbyales</taxon>
        <taxon>Leptolyngbyaceae</taxon>
        <taxon>Myxacorys</taxon>
        <taxon>Myxacorys almedinensis</taxon>
    </lineage>
</organism>
<gene>
    <name evidence="2" type="ORF">GS601_02680</name>
</gene>
<dbReference type="RefSeq" id="WP_162421702.1">
    <property type="nucleotide sequence ID" value="NZ_WVIE01000002.1"/>
</dbReference>
<keyword evidence="1" id="KW-0732">Signal</keyword>
<sequence length="301" mass="31619">MNWTIVSVKRALALGVSLVVLGGAAAQANTPRGTSGINTGSEIAPTHLTPRFGVPFSLYTKTIGELRAIFTERAAPPNEPGILPEQPGLVKLDLKRLDSTPSSIVSRFTRYVLYLNAQRGQFNVFGSDRRGVSRDVKFALIPKLNRQIEIRFTPKSGSGESSIQTVIAPNIKIAAALVGVLTALDVSGRSPESAKAAIAILTSLGDVNLSNAETLQLAQSLAETLIASDGLIAGCGGQGGSSLTCTDLKIAQLGAAIRAYNAVVSKSSDLVVISLANNAEFQALGADLRRLREVVARNTSR</sequence>
<proteinExistence type="predicted"/>
<keyword evidence="3" id="KW-1185">Reference proteome</keyword>
<feature type="chain" id="PRO_5035321045" evidence="1">
    <location>
        <begin position="29"/>
        <end position="301"/>
    </location>
</feature>
<accession>A0A8J8CGY3</accession>
<name>A0A8J8CGY3_9CYAN</name>
<dbReference type="EMBL" id="WVIE01000002">
    <property type="protein sequence ID" value="NDJ16203.1"/>
    <property type="molecule type" value="Genomic_DNA"/>
</dbReference>
<comment type="caution">
    <text evidence="2">The sequence shown here is derived from an EMBL/GenBank/DDBJ whole genome shotgun (WGS) entry which is preliminary data.</text>
</comment>
<protein>
    <submittedName>
        <fullName evidence="2">Uncharacterized protein</fullName>
    </submittedName>
</protein>
<dbReference type="Proteomes" id="UP000646053">
    <property type="component" value="Unassembled WGS sequence"/>
</dbReference>